<evidence type="ECO:0000313" key="8">
    <source>
        <dbReference type="EMBL" id="KAL3739559.1"/>
    </source>
</evidence>
<dbReference type="FunFam" id="3.40.1810.10:FF:000006">
    <property type="entry name" value="Agamous-like MADS-box protein AGL62"/>
    <property type="match status" value="1"/>
</dbReference>
<feature type="domain" description="MADS-box" evidence="7">
    <location>
        <begin position="9"/>
        <end position="69"/>
    </location>
</feature>
<accession>A0ABD3KMJ0</accession>
<evidence type="ECO:0000313" key="9">
    <source>
        <dbReference type="Proteomes" id="UP001634007"/>
    </source>
</evidence>
<protein>
    <recommendedName>
        <fullName evidence="7">MADS-box domain-containing protein</fullName>
    </recommendedName>
</protein>
<dbReference type="Gene3D" id="3.40.1810.10">
    <property type="entry name" value="Transcription factor, MADS-box"/>
    <property type="match status" value="1"/>
</dbReference>
<comment type="subcellular location">
    <subcellularLocation>
        <location evidence="1">Nucleus</location>
    </subcellularLocation>
</comment>
<evidence type="ECO:0000256" key="1">
    <source>
        <dbReference type="ARBA" id="ARBA00004123"/>
    </source>
</evidence>
<name>A0ABD3KMJ0_EUCGL</name>
<comment type="caution">
    <text evidence="8">The sequence shown here is derived from an EMBL/GenBank/DDBJ whole genome shotgun (WGS) entry which is preliminary data.</text>
</comment>
<dbReference type="Pfam" id="PF00319">
    <property type="entry name" value="SRF-TF"/>
    <property type="match status" value="1"/>
</dbReference>
<dbReference type="InterPro" id="IPR036879">
    <property type="entry name" value="TF_MADSbox_sf"/>
</dbReference>
<keyword evidence="2" id="KW-0805">Transcription regulation</keyword>
<dbReference type="PANTHER" id="PTHR11945">
    <property type="entry name" value="MADS BOX PROTEIN"/>
    <property type="match status" value="1"/>
</dbReference>
<keyword evidence="6" id="KW-0175">Coiled coil</keyword>
<dbReference type="PRINTS" id="PR00404">
    <property type="entry name" value="MADSDOMAIN"/>
</dbReference>
<proteinExistence type="predicted"/>
<evidence type="ECO:0000256" key="6">
    <source>
        <dbReference type="SAM" id="Coils"/>
    </source>
</evidence>
<dbReference type="InterPro" id="IPR002100">
    <property type="entry name" value="TF_MADSbox"/>
</dbReference>
<dbReference type="EMBL" id="JBJKBG010000005">
    <property type="protein sequence ID" value="KAL3739559.1"/>
    <property type="molecule type" value="Genomic_DNA"/>
</dbReference>
<dbReference type="GO" id="GO:0003677">
    <property type="term" value="F:DNA binding"/>
    <property type="evidence" value="ECO:0007669"/>
    <property type="project" value="UniProtKB-KW"/>
</dbReference>
<keyword evidence="9" id="KW-1185">Reference proteome</keyword>
<evidence type="ECO:0000256" key="2">
    <source>
        <dbReference type="ARBA" id="ARBA00023015"/>
    </source>
</evidence>
<dbReference type="SMART" id="SM00432">
    <property type="entry name" value="MADS"/>
    <property type="match status" value="1"/>
</dbReference>
<dbReference type="AlphaFoldDB" id="A0ABD3KMJ0"/>
<dbReference type="Proteomes" id="UP001634007">
    <property type="component" value="Unassembled WGS sequence"/>
</dbReference>
<gene>
    <name evidence="8" type="ORF">ACJRO7_020899</name>
</gene>
<dbReference type="PROSITE" id="PS50066">
    <property type="entry name" value="MADS_BOX_2"/>
    <property type="match status" value="1"/>
</dbReference>
<keyword evidence="3" id="KW-0238">DNA-binding</keyword>
<evidence type="ECO:0000256" key="4">
    <source>
        <dbReference type="ARBA" id="ARBA00023163"/>
    </source>
</evidence>
<evidence type="ECO:0000259" key="7">
    <source>
        <dbReference type="PROSITE" id="PS50066"/>
    </source>
</evidence>
<evidence type="ECO:0000256" key="5">
    <source>
        <dbReference type="ARBA" id="ARBA00023242"/>
    </source>
</evidence>
<dbReference type="GO" id="GO:0005634">
    <property type="term" value="C:nucleus"/>
    <property type="evidence" value="ECO:0007669"/>
    <property type="project" value="UniProtKB-SubCell"/>
</dbReference>
<sequence length="195" mass="21418">MEEAKRAPKRRQGVEGGLIEKASAREVTFSKRHQGLFRKAAELSILCGAEVAVITYSPHGNPFAFAHPSIPDALIDRYLSSGATGPAADEAAAAVHRKQHDDAVAKLEEAKREAERIAAEAGGKRNRWWEEAVGDGVEEEELEHYVASLESLKKLVAERVGQYDDLGFYGRLMATDKDISMDLDATFLAELQYSC</sequence>
<dbReference type="PANTHER" id="PTHR11945:SF723">
    <property type="entry name" value="AGAMOUS-LIKE MADS-BOX PROTEIN AGL62"/>
    <property type="match status" value="1"/>
</dbReference>
<evidence type="ECO:0000256" key="3">
    <source>
        <dbReference type="ARBA" id="ARBA00023125"/>
    </source>
</evidence>
<keyword evidence="4" id="KW-0804">Transcription</keyword>
<feature type="coiled-coil region" evidence="6">
    <location>
        <begin position="93"/>
        <end position="127"/>
    </location>
</feature>
<dbReference type="SUPFAM" id="SSF55455">
    <property type="entry name" value="SRF-like"/>
    <property type="match status" value="1"/>
</dbReference>
<keyword evidence="5" id="KW-0539">Nucleus</keyword>
<organism evidence="8 9">
    <name type="scientific">Eucalyptus globulus</name>
    <name type="common">Tasmanian blue gum</name>
    <dbReference type="NCBI Taxonomy" id="34317"/>
    <lineage>
        <taxon>Eukaryota</taxon>
        <taxon>Viridiplantae</taxon>
        <taxon>Streptophyta</taxon>
        <taxon>Embryophyta</taxon>
        <taxon>Tracheophyta</taxon>
        <taxon>Spermatophyta</taxon>
        <taxon>Magnoliopsida</taxon>
        <taxon>eudicotyledons</taxon>
        <taxon>Gunneridae</taxon>
        <taxon>Pentapetalae</taxon>
        <taxon>rosids</taxon>
        <taxon>malvids</taxon>
        <taxon>Myrtales</taxon>
        <taxon>Myrtaceae</taxon>
        <taxon>Myrtoideae</taxon>
        <taxon>Eucalypteae</taxon>
        <taxon>Eucalyptus</taxon>
    </lineage>
</organism>
<reference evidence="8 9" key="1">
    <citation type="submission" date="2024-11" db="EMBL/GenBank/DDBJ databases">
        <title>Chromosome-level genome assembly of Eucalyptus globulus Labill. provides insights into its genome evolution.</title>
        <authorList>
            <person name="Li X."/>
        </authorList>
    </citation>
    <scope>NUCLEOTIDE SEQUENCE [LARGE SCALE GENOMIC DNA]</scope>
    <source>
        <strain evidence="8">CL2024</strain>
        <tissue evidence="8">Fresh tender leaves</tissue>
    </source>
</reference>